<reference evidence="2 3" key="1">
    <citation type="submission" date="2018-02" db="EMBL/GenBank/DDBJ databases">
        <title>The genomes of Aspergillus section Nigri reveals drivers in fungal speciation.</title>
        <authorList>
            <consortium name="DOE Joint Genome Institute"/>
            <person name="Vesth T.C."/>
            <person name="Nybo J."/>
            <person name="Theobald S."/>
            <person name="Brandl J."/>
            <person name="Frisvad J.C."/>
            <person name="Nielsen K.F."/>
            <person name="Lyhne E.K."/>
            <person name="Kogle M.E."/>
            <person name="Kuo A."/>
            <person name="Riley R."/>
            <person name="Clum A."/>
            <person name="Nolan M."/>
            <person name="Lipzen A."/>
            <person name="Salamov A."/>
            <person name="Henrissat B."/>
            <person name="Wiebenga A."/>
            <person name="De vries R.P."/>
            <person name="Grigoriev I.V."/>
            <person name="Mortensen U.H."/>
            <person name="Andersen M.R."/>
            <person name="Baker S.E."/>
        </authorList>
    </citation>
    <scope>NUCLEOTIDE SEQUENCE [LARGE SCALE GENOMIC DNA]</scope>
    <source>
        <strain evidence="2 3">CBS 101889</strain>
    </source>
</reference>
<dbReference type="RefSeq" id="XP_025551275.1">
    <property type="nucleotide sequence ID" value="XM_025701010.1"/>
</dbReference>
<accession>A0A395HW27</accession>
<dbReference type="Proteomes" id="UP000248961">
    <property type="component" value="Unassembled WGS sequence"/>
</dbReference>
<keyword evidence="3" id="KW-1185">Reference proteome</keyword>
<dbReference type="GeneID" id="37205299"/>
<evidence type="ECO:0000313" key="3">
    <source>
        <dbReference type="Proteomes" id="UP000248961"/>
    </source>
</evidence>
<keyword evidence="1" id="KW-0472">Membrane</keyword>
<protein>
    <submittedName>
        <fullName evidence="2">Uncharacterized protein</fullName>
    </submittedName>
</protein>
<name>A0A395HW27_ASPHC</name>
<evidence type="ECO:0000256" key="1">
    <source>
        <dbReference type="SAM" id="Phobius"/>
    </source>
</evidence>
<keyword evidence="1" id="KW-1133">Transmembrane helix</keyword>
<dbReference type="VEuPathDB" id="FungiDB:BO97DRAFT_71289"/>
<gene>
    <name evidence="2" type="ORF">BO97DRAFT_71289</name>
</gene>
<dbReference type="AlphaFoldDB" id="A0A395HW27"/>
<dbReference type="EMBL" id="KZ824285">
    <property type="protein sequence ID" value="RAL12121.1"/>
    <property type="molecule type" value="Genomic_DNA"/>
</dbReference>
<sequence>MGLRFSPPLLPFFVFSRPVAVTVEFVLCLLIVPVLVPRYMWRGAAVKWLLLPPHVEQLHHHCYMVGSLARAAIDTISTKQSMITEGQMLSKEVQ</sequence>
<proteinExistence type="predicted"/>
<evidence type="ECO:0000313" key="2">
    <source>
        <dbReference type="EMBL" id="RAL12121.1"/>
    </source>
</evidence>
<organism evidence="2 3">
    <name type="scientific">Aspergillus homomorphus (strain CBS 101889)</name>
    <dbReference type="NCBI Taxonomy" id="1450537"/>
    <lineage>
        <taxon>Eukaryota</taxon>
        <taxon>Fungi</taxon>
        <taxon>Dikarya</taxon>
        <taxon>Ascomycota</taxon>
        <taxon>Pezizomycotina</taxon>
        <taxon>Eurotiomycetes</taxon>
        <taxon>Eurotiomycetidae</taxon>
        <taxon>Eurotiales</taxon>
        <taxon>Aspergillaceae</taxon>
        <taxon>Aspergillus</taxon>
        <taxon>Aspergillus subgen. Circumdati</taxon>
    </lineage>
</organism>
<feature type="transmembrane region" description="Helical" evidence="1">
    <location>
        <begin position="12"/>
        <end position="36"/>
    </location>
</feature>
<keyword evidence="1" id="KW-0812">Transmembrane</keyword>